<evidence type="ECO:0000256" key="13">
    <source>
        <dbReference type="ARBA" id="ARBA00024867"/>
    </source>
</evidence>
<keyword evidence="19" id="KW-1185">Reference proteome</keyword>
<dbReference type="GO" id="GO:0005829">
    <property type="term" value="C:cytosol"/>
    <property type="evidence" value="ECO:0007669"/>
    <property type="project" value="TreeGrafter"/>
</dbReference>
<evidence type="ECO:0000256" key="7">
    <source>
        <dbReference type="ARBA" id="ARBA00022969"/>
    </source>
</evidence>
<dbReference type="RefSeq" id="WP_071614192.1">
    <property type="nucleotide sequence ID" value="NZ_CP015756.1"/>
</dbReference>
<feature type="binding site" evidence="15">
    <location>
        <position position="12"/>
    </location>
    <ligand>
        <name>Ca(2+)</name>
        <dbReference type="ChEBI" id="CHEBI:29108"/>
    </ligand>
</feature>
<sequence length="271" mass="30427">MVNKKINLVIADDNKEFCSVLNEYLSNENDINVMGIAGDGIKAIELVYEKKPDLLVLDIIMPNLDGLDVLERLSSMNKDLKPYIIVLSAVGNDKITKRAITLGADYYVVKPFDMEVFAQRIRQMLNTTINSGNAVRTSTYSDNAQSGTYKNESINADMMNEITKIIHQIGIPTNLKGYMYIREAIFMVINDTALLSLVTKELYPSIGKKFSTTASRVERSMRHALDIAWTGLKEENINEIFGYITCNKKGKPSNSEFVAMVADKLRIHNVV</sequence>
<evidence type="ECO:0000256" key="16">
    <source>
        <dbReference type="PROSITE-ProRule" id="PRU00169"/>
    </source>
</evidence>
<dbReference type="InterPro" id="IPR016032">
    <property type="entry name" value="Sig_transdc_resp-reg_C-effctor"/>
</dbReference>
<feature type="modified residue" description="4-aspartylphosphate" evidence="16">
    <location>
        <position position="58"/>
    </location>
</feature>
<evidence type="ECO:0000256" key="14">
    <source>
        <dbReference type="PIRNR" id="PIRNR002937"/>
    </source>
</evidence>
<dbReference type="Proteomes" id="UP000182569">
    <property type="component" value="Chromosome"/>
</dbReference>
<dbReference type="Pfam" id="PF00072">
    <property type="entry name" value="Response_reg"/>
    <property type="match status" value="1"/>
</dbReference>
<evidence type="ECO:0000256" key="6">
    <source>
        <dbReference type="ARBA" id="ARBA00022837"/>
    </source>
</evidence>
<keyword evidence="5 16" id="KW-0597">Phosphoprotein</keyword>
<keyword evidence="14 15" id="KW-0479">Metal-binding</keyword>
<dbReference type="InterPro" id="IPR014879">
    <property type="entry name" value="Spo0A_C"/>
</dbReference>
<dbReference type="PROSITE" id="PS50110">
    <property type="entry name" value="RESPONSE_REGULATORY"/>
    <property type="match status" value="1"/>
</dbReference>
<evidence type="ECO:0000256" key="15">
    <source>
        <dbReference type="PIRSR" id="PIRSR002937-1"/>
    </source>
</evidence>
<dbReference type="GO" id="GO:0000156">
    <property type="term" value="F:phosphorelay response regulator activity"/>
    <property type="evidence" value="ECO:0007669"/>
    <property type="project" value="TreeGrafter"/>
</dbReference>
<name>A0A1J0GKQ1_9CLOT</name>
<accession>A0A1J0GKQ1</accession>
<dbReference type="STRING" id="1552.A7L45_18435"/>
<keyword evidence="8 14" id="KW-0902">Two-component regulatory system</keyword>
<keyword evidence="4 14" id="KW-0678">Repressor</keyword>
<dbReference type="GO" id="GO:0032993">
    <property type="term" value="C:protein-DNA complex"/>
    <property type="evidence" value="ECO:0007669"/>
    <property type="project" value="TreeGrafter"/>
</dbReference>
<feature type="binding site" evidence="15">
    <location>
        <position position="13"/>
    </location>
    <ligand>
        <name>Ca(2+)</name>
        <dbReference type="ChEBI" id="CHEBI:29108"/>
    </ligand>
</feature>
<protein>
    <recommendedName>
        <fullName evidence="2 14">Stage 0 sporulation protein A homolog</fullName>
    </recommendedName>
</protein>
<evidence type="ECO:0000256" key="11">
    <source>
        <dbReference type="ARBA" id="ARBA00023159"/>
    </source>
</evidence>
<keyword evidence="11 14" id="KW-0010">Activator</keyword>
<keyword evidence="6 14" id="KW-0106">Calcium</keyword>
<feature type="domain" description="Response regulatory" evidence="17">
    <location>
        <begin position="7"/>
        <end position="125"/>
    </location>
</feature>
<evidence type="ECO:0000256" key="10">
    <source>
        <dbReference type="ARBA" id="ARBA00023125"/>
    </source>
</evidence>
<dbReference type="InterPro" id="IPR011006">
    <property type="entry name" value="CheY-like_superfamily"/>
</dbReference>
<dbReference type="PIRSF" id="PIRSF002937">
    <property type="entry name" value="Res_reg_Spo0A"/>
    <property type="match status" value="1"/>
</dbReference>
<dbReference type="Pfam" id="PF08769">
    <property type="entry name" value="Spo0A_C"/>
    <property type="match status" value="1"/>
</dbReference>
<dbReference type="SUPFAM" id="SSF52172">
    <property type="entry name" value="CheY-like"/>
    <property type="match status" value="1"/>
</dbReference>
<dbReference type="SUPFAM" id="SSF46894">
    <property type="entry name" value="C-terminal effector domain of the bipartite response regulators"/>
    <property type="match status" value="1"/>
</dbReference>
<evidence type="ECO:0000256" key="3">
    <source>
        <dbReference type="ARBA" id="ARBA00022490"/>
    </source>
</evidence>
<comment type="function">
    <text evidence="13 14">May play the central regulatory role in sporulation. It may be an element of the effector pathway responsible for the activation of sporulation genes in response to nutritional stress. Spo0A may act in concert with spo0H (a sigma factor) to control the expression of some genes that are critical to the sporulation process.</text>
</comment>
<dbReference type="InterPro" id="IPR036388">
    <property type="entry name" value="WH-like_DNA-bd_sf"/>
</dbReference>
<evidence type="ECO:0000313" key="18">
    <source>
        <dbReference type="EMBL" id="APC41899.1"/>
    </source>
</evidence>
<dbReference type="Gene3D" id="3.40.50.2300">
    <property type="match status" value="1"/>
</dbReference>
<dbReference type="PANTHER" id="PTHR48111:SF1">
    <property type="entry name" value="TWO-COMPONENT RESPONSE REGULATOR ORR33"/>
    <property type="match status" value="1"/>
</dbReference>
<dbReference type="NCBIfam" id="TIGR02875">
    <property type="entry name" value="spore_0_A"/>
    <property type="match status" value="1"/>
</dbReference>
<dbReference type="InterPro" id="IPR012052">
    <property type="entry name" value="Spore_0_A"/>
</dbReference>
<evidence type="ECO:0000256" key="4">
    <source>
        <dbReference type="ARBA" id="ARBA00022491"/>
    </source>
</evidence>
<reference evidence="19" key="1">
    <citation type="journal article" date="2016" name="Front. Microbiol.">
        <title>Complete Genome Sequence of Clostridium estertheticum DSM 8809, a Microbe Identified in Spoiled Vacuum Packed Beef.</title>
        <authorList>
            <person name="Yu Z."/>
            <person name="Gunn L."/>
            <person name="Brennan E."/>
            <person name="Reid R."/>
            <person name="Wall P.G."/>
            <person name="Gaora O.P."/>
            <person name="Hurley D."/>
            <person name="Bolton D."/>
            <person name="Fanning S."/>
        </authorList>
    </citation>
    <scope>NUCLEOTIDE SEQUENCE [LARGE SCALE GENOMIC DNA]</scope>
    <source>
        <strain evidence="19">DSM 8809</strain>
    </source>
</reference>
<dbReference type="GO" id="GO:0003700">
    <property type="term" value="F:DNA-binding transcription factor activity"/>
    <property type="evidence" value="ECO:0007669"/>
    <property type="project" value="InterPro"/>
</dbReference>
<dbReference type="GO" id="GO:0042173">
    <property type="term" value="P:regulation of sporulation resulting in formation of a cellular spore"/>
    <property type="evidence" value="ECO:0007669"/>
    <property type="project" value="InterPro"/>
</dbReference>
<dbReference type="InterPro" id="IPR039420">
    <property type="entry name" value="WalR-like"/>
</dbReference>
<dbReference type="GO" id="GO:0000976">
    <property type="term" value="F:transcription cis-regulatory region binding"/>
    <property type="evidence" value="ECO:0007669"/>
    <property type="project" value="TreeGrafter"/>
</dbReference>
<evidence type="ECO:0000256" key="9">
    <source>
        <dbReference type="ARBA" id="ARBA00023015"/>
    </source>
</evidence>
<dbReference type="OrthoDB" id="9793299at2"/>
<comment type="subcellular location">
    <subcellularLocation>
        <location evidence="1 14">Cytoplasm</location>
    </subcellularLocation>
</comment>
<dbReference type="PANTHER" id="PTHR48111">
    <property type="entry name" value="REGULATOR OF RPOS"/>
    <property type="match status" value="1"/>
</dbReference>
<evidence type="ECO:0000256" key="1">
    <source>
        <dbReference type="ARBA" id="ARBA00004496"/>
    </source>
</evidence>
<gene>
    <name evidence="18" type="ORF">A7L45_18435</name>
</gene>
<dbReference type="InterPro" id="IPR001789">
    <property type="entry name" value="Sig_transdc_resp-reg_receiver"/>
</dbReference>
<evidence type="ECO:0000256" key="2">
    <source>
        <dbReference type="ARBA" id="ARBA00018672"/>
    </source>
</evidence>
<evidence type="ECO:0000256" key="8">
    <source>
        <dbReference type="ARBA" id="ARBA00023012"/>
    </source>
</evidence>
<dbReference type="Gene3D" id="1.10.10.10">
    <property type="entry name" value="Winged helix-like DNA-binding domain superfamily/Winged helix DNA-binding domain"/>
    <property type="match status" value="1"/>
</dbReference>
<dbReference type="GO" id="GO:0030435">
    <property type="term" value="P:sporulation resulting in formation of a cellular spore"/>
    <property type="evidence" value="ECO:0007669"/>
    <property type="project" value="UniProtKB-UniRule"/>
</dbReference>
<organism evidence="18 19">
    <name type="scientific">Clostridium estertheticum subsp. estertheticum</name>
    <dbReference type="NCBI Taxonomy" id="1552"/>
    <lineage>
        <taxon>Bacteria</taxon>
        <taxon>Bacillati</taxon>
        <taxon>Bacillota</taxon>
        <taxon>Clostridia</taxon>
        <taxon>Eubacteriales</taxon>
        <taxon>Clostridiaceae</taxon>
        <taxon>Clostridium</taxon>
    </lineage>
</organism>
<dbReference type="GO" id="GO:0005509">
    <property type="term" value="F:calcium ion binding"/>
    <property type="evidence" value="ECO:0007669"/>
    <property type="project" value="UniProtKB-UniRule"/>
</dbReference>
<keyword evidence="12 14" id="KW-0804">Transcription</keyword>
<dbReference type="AlphaFoldDB" id="A0A1J0GKQ1"/>
<evidence type="ECO:0000256" key="5">
    <source>
        <dbReference type="ARBA" id="ARBA00022553"/>
    </source>
</evidence>
<keyword evidence="9 14" id="KW-0805">Transcription regulation</keyword>
<evidence type="ECO:0000256" key="12">
    <source>
        <dbReference type="ARBA" id="ARBA00023163"/>
    </source>
</evidence>
<keyword evidence="3 14" id="KW-0963">Cytoplasm</keyword>
<keyword evidence="7 14" id="KW-0749">Sporulation</keyword>
<evidence type="ECO:0000259" key="17">
    <source>
        <dbReference type="PROSITE" id="PS50110"/>
    </source>
</evidence>
<comment type="cofactor">
    <cofactor evidence="14 15">
        <name>Ca(2+)</name>
        <dbReference type="ChEBI" id="CHEBI:29108"/>
    </cofactor>
    <text evidence="14 15">Binds 1 Ca(2+) ion per subunit.</text>
</comment>
<dbReference type="SMART" id="SM00448">
    <property type="entry name" value="REC"/>
    <property type="match status" value="1"/>
</dbReference>
<evidence type="ECO:0000313" key="19">
    <source>
        <dbReference type="Proteomes" id="UP000182569"/>
    </source>
</evidence>
<keyword evidence="10 14" id="KW-0238">DNA-binding</keyword>
<dbReference type="EMBL" id="CP015756">
    <property type="protein sequence ID" value="APC41899.1"/>
    <property type="molecule type" value="Genomic_DNA"/>
</dbReference>
<dbReference type="GO" id="GO:0051606">
    <property type="term" value="P:detection of stimulus"/>
    <property type="evidence" value="ECO:0007669"/>
    <property type="project" value="UniProtKB-UniRule"/>
</dbReference>
<feature type="binding site" evidence="15">
    <location>
        <position position="58"/>
    </location>
    <ligand>
        <name>Ca(2+)</name>
        <dbReference type="ChEBI" id="CHEBI:29108"/>
    </ligand>
</feature>
<proteinExistence type="predicted"/>
<dbReference type="KEGG" id="ceu:A7L45_18435"/>